<dbReference type="InterPro" id="IPR036196">
    <property type="entry name" value="Ptyr_pPase_sf"/>
</dbReference>
<evidence type="ECO:0000256" key="1">
    <source>
        <dbReference type="ARBA" id="ARBA00022849"/>
    </source>
</evidence>
<gene>
    <name evidence="3" type="primary">arsC_3</name>
    <name evidence="3" type="ORF">L21SP5_02572</name>
</gene>
<dbReference type="InterPro" id="IPR023485">
    <property type="entry name" value="Ptyr_pPase"/>
</dbReference>
<keyword evidence="1" id="KW-0059">Arsenical resistance</keyword>
<evidence type="ECO:0000259" key="2">
    <source>
        <dbReference type="SMART" id="SM00226"/>
    </source>
</evidence>
<dbReference type="STRING" id="1307839.L21SP5_02572"/>
<dbReference type="EC" id="1.20.4.-" evidence="3"/>
<dbReference type="EMBL" id="CP013118">
    <property type="protein sequence ID" value="ALO16195.1"/>
    <property type="molecule type" value="Genomic_DNA"/>
</dbReference>
<dbReference type="PANTHER" id="PTHR43428:SF1">
    <property type="entry name" value="ARSENATE REDUCTASE"/>
    <property type="match status" value="1"/>
</dbReference>
<name>A0A0S2I1E2_9BACT</name>
<accession>A0A0S2I1E2</accession>
<dbReference type="CDD" id="cd16345">
    <property type="entry name" value="LMWP_ArsC"/>
    <property type="match status" value="1"/>
</dbReference>
<dbReference type="Gene3D" id="3.40.50.2300">
    <property type="match status" value="1"/>
</dbReference>
<reference evidence="3 4" key="1">
    <citation type="submission" date="2015-11" db="EMBL/GenBank/DDBJ databases">
        <title>Description and complete genome sequence of a novel strain predominating in hypersaline microbial mats and representing a new family of the Bacteriodetes phylum.</title>
        <authorList>
            <person name="Spring S."/>
            <person name="Bunk B."/>
            <person name="Sproer C."/>
            <person name="Klenk H.-P."/>
        </authorList>
    </citation>
    <scope>NUCLEOTIDE SEQUENCE [LARGE SCALE GENOMIC DNA]</scope>
    <source>
        <strain evidence="3 4">L21-Spi-D4</strain>
    </source>
</reference>
<keyword evidence="3" id="KW-0560">Oxidoreductase</keyword>
<dbReference type="KEGG" id="blq:L21SP5_02572"/>
<protein>
    <submittedName>
        <fullName evidence="3">Arsenate reductase</fullName>
        <ecNumber evidence="3">1.20.4.-</ecNumber>
    </submittedName>
</protein>
<dbReference type="PATRIC" id="fig|1307839.3.peg.2702"/>
<proteinExistence type="predicted"/>
<dbReference type="SMART" id="SM00226">
    <property type="entry name" value="LMWPc"/>
    <property type="match status" value="1"/>
</dbReference>
<evidence type="ECO:0000313" key="3">
    <source>
        <dbReference type="EMBL" id="ALO16195.1"/>
    </source>
</evidence>
<dbReference type="Proteomes" id="UP000064893">
    <property type="component" value="Chromosome"/>
</dbReference>
<organism evidence="3 4">
    <name type="scientific">Salinivirga cyanobacteriivorans</name>
    <dbReference type="NCBI Taxonomy" id="1307839"/>
    <lineage>
        <taxon>Bacteria</taxon>
        <taxon>Pseudomonadati</taxon>
        <taxon>Bacteroidota</taxon>
        <taxon>Bacteroidia</taxon>
        <taxon>Bacteroidales</taxon>
        <taxon>Salinivirgaceae</taxon>
        <taxon>Salinivirga</taxon>
    </lineage>
</organism>
<dbReference type="Pfam" id="PF01451">
    <property type="entry name" value="LMWPc"/>
    <property type="match status" value="1"/>
</dbReference>
<dbReference type="SUPFAM" id="SSF52788">
    <property type="entry name" value="Phosphotyrosine protein phosphatases I"/>
    <property type="match status" value="1"/>
</dbReference>
<feature type="domain" description="Phosphotyrosine protein phosphatase I" evidence="2">
    <location>
        <begin position="31"/>
        <end position="165"/>
    </location>
</feature>
<evidence type="ECO:0000313" key="4">
    <source>
        <dbReference type="Proteomes" id="UP000064893"/>
    </source>
</evidence>
<keyword evidence="4" id="KW-1185">Reference proteome</keyword>
<dbReference type="GO" id="GO:0046685">
    <property type="term" value="P:response to arsenic-containing substance"/>
    <property type="evidence" value="ECO:0007669"/>
    <property type="project" value="UniProtKB-KW"/>
</dbReference>
<dbReference type="AlphaFoldDB" id="A0A0S2I1E2"/>
<sequence>MEMVATIAMAIVVSVKEKIDVNKSTYFNPIMKILILCTGNSCRSQMAQTFLQSFDTRLEVASAGTEPSGYVHPKAIEVMQEERIDLSQNKSESVDQYLDEAWDYVITVCGGAKETCPAFMGTVQHRLHIGFDDPAEVEGNEDHIMSEFRRVRDEIKTAFIQFFDEQVKPHIV</sequence>
<dbReference type="GO" id="GO:0016491">
    <property type="term" value="F:oxidoreductase activity"/>
    <property type="evidence" value="ECO:0007669"/>
    <property type="project" value="UniProtKB-KW"/>
</dbReference>
<dbReference type="PANTHER" id="PTHR43428">
    <property type="entry name" value="ARSENATE REDUCTASE"/>
    <property type="match status" value="1"/>
</dbReference>